<sequence length="471" mass="53700">MYNPKSLKAEEFINHQEILDTLAYADENKSNVAVIDQILHKARERKGLSHREASVLLACEIPEKIQELYALAEQIKKDFYGNRIVIFAPLYLSNYCVNGCLYCPYHMKNKHIPRKKLTQEEVEKEVIALQDMGHKRLAIESGEDPVNSPIEYILDCIKTIYSIKHKNGAIRRVNVNIAATTVENYRKLKEAGIGTYILFQETYHKESYEHLHPTGPKSNYCYHTEAMDRAMEGGIDDVGLGVLFGLELYRYEFAGLLMHAEHLEAVHGVGPHTISVPRVKHADDIDPDEFDNGIDDETFLKICACIRVAVPYTGMIMSTRENQSVRERALHLGISQVSGGSRTSVGGYTEEERPHDTEQFDVSDNRTLDEVVKWLMELGYIPSFCTACYREGRTGDRFMSLCKAGQIQNCCHPNALMTLKEYLMDYAAPETKAIGEKLIQAELENIPKEKVKEICKDHLEKIEQGIRDFRF</sequence>
<proteinExistence type="predicted"/>
<dbReference type="InterPro" id="IPR024007">
    <property type="entry name" value="FeFe-hyd_mat_HydG"/>
</dbReference>
<keyword evidence="3" id="KW-0949">S-adenosyl-L-methionine</keyword>
<evidence type="ECO:0000259" key="7">
    <source>
        <dbReference type="SMART" id="SM00876"/>
    </source>
</evidence>
<evidence type="ECO:0000256" key="2">
    <source>
        <dbReference type="ARBA" id="ARBA00022485"/>
    </source>
</evidence>
<evidence type="ECO:0000313" key="9">
    <source>
        <dbReference type="Proteomes" id="UP000826793"/>
    </source>
</evidence>
<dbReference type="CDD" id="cd01335">
    <property type="entry name" value="Radical_SAM"/>
    <property type="match status" value="1"/>
</dbReference>
<keyword evidence="6" id="KW-0411">Iron-sulfur</keyword>
<evidence type="ECO:0000256" key="5">
    <source>
        <dbReference type="ARBA" id="ARBA00023004"/>
    </source>
</evidence>
<dbReference type="GO" id="GO:0046872">
    <property type="term" value="F:metal ion binding"/>
    <property type="evidence" value="ECO:0007669"/>
    <property type="project" value="UniProtKB-KW"/>
</dbReference>
<dbReference type="GO" id="GO:0044272">
    <property type="term" value="P:sulfur compound biosynthetic process"/>
    <property type="evidence" value="ECO:0007669"/>
    <property type="project" value="UniProtKB-ARBA"/>
</dbReference>
<dbReference type="SFLD" id="SFLDG01081">
    <property type="entry name" value="cleavage_of_the_Ca-Cb_bond_in"/>
    <property type="match status" value="1"/>
</dbReference>
<dbReference type="InterPro" id="IPR034428">
    <property type="entry name" value="ThiH/NoCL/HydG-like"/>
</dbReference>
<dbReference type="InterPro" id="IPR010722">
    <property type="entry name" value="BATS_dom"/>
</dbReference>
<dbReference type="Gene3D" id="3.20.20.70">
    <property type="entry name" value="Aldolase class I"/>
    <property type="match status" value="1"/>
</dbReference>
<dbReference type="SMART" id="SM00876">
    <property type="entry name" value="BATS"/>
    <property type="match status" value="1"/>
</dbReference>
<dbReference type="GO" id="GO:0051539">
    <property type="term" value="F:4 iron, 4 sulfur cluster binding"/>
    <property type="evidence" value="ECO:0007669"/>
    <property type="project" value="UniProtKB-KW"/>
</dbReference>
<accession>A0A9D2SGM2</accession>
<evidence type="ECO:0000313" key="8">
    <source>
        <dbReference type="EMBL" id="HJB98808.1"/>
    </source>
</evidence>
<dbReference type="EMBL" id="DWXG01000083">
    <property type="protein sequence ID" value="HJB98808.1"/>
    <property type="molecule type" value="Genomic_DNA"/>
</dbReference>
<evidence type="ECO:0000256" key="6">
    <source>
        <dbReference type="ARBA" id="ARBA00023014"/>
    </source>
</evidence>
<dbReference type="Pfam" id="PF06968">
    <property type="entry name" value="BATS"/>
    <property type="match status" value="1"/>
</dbReference>
<evidence type="ECO:0000256" key="3">
    <source>
        <dbReference type="ARBA" id="ARBA00022691"/>
    </source>
</evidence>
<dbReference type="SFLD" id="SFLDF00319">
    <property type="entry name" value="Fe_hydrogenase_maturase_(HydG"/>
    <property type="match status" value="1"/>
</dbReference>
<evidence type="ECO:0000256" key="1">
    <source>
        <dbReference type="ARBA" id="ARBA00001966"/>
    </source>
</evidence>
<keyword evidence="4" id="KW-0479">Metal-binding</keyword>
<dbReference type="GO" id="GO:0003824">
    <property type="term" value="F:catalytic activity"/>
    <property type="evidence" value="ECO:0007669"/>
    <property type="project" value="InterPro"/>
</dbReference>
<feature type="domain" description="Biotin and thiamin synthesis-associated" evidence="7">
    <location>
        <begin position="275"/>
        <end position="382"/>
    </location>
</feature>
<keyword evidence="2" id="KW-0004">4Fe-4S</keyword>
<dbReference type="NCBIfam" id="TIGR03955">
    <property type="entry name" value="rSAM_HydG"/>
    <property type="match status" value="1"/>
</dbReference>
<dbReference type="PANTHER" id="PTHR43583">
    <property type="entry name" value="2-IMINOACETATE SYNTHASE"/>
    <property type="match status" value="1"/>
</dbReference>
<reference evidence="8" key="1">
    <citation type="journal article" date="2021" name="PeerJ">
        <title>Extensive microbial diversity within the chicken gut microbiome revealed by metagenomics and culture.</title>
        <authorList>
            <person name="Gilroy R."/>
            <person name="Ravi A."/>
            <person name="Getino M."/>
            <person name="Pursley I."/>
            <person name="Horton D.L."/>
            <person name="Alikhan N.F."/>
            <person name="Baker D."/>
            <person name="Gharbi K."/>
            <person name="Hall N."/>
            <person name="Watson M."/>
            <person name="Adriaenssens E.M."/>
            <person name="Foster-Nyarko E."/>
            <person name="Jarju S."/>
            <person name="Secka A."/>
            <person name="Antonio M."/>
            <person name="Oren A."/>
            <person name="Chaudhuri R.R."/>
            <person name="La Ragione R."/>
            <person name="Hildebrand F."/>
            <person name="Pallen M.J."/>
        </authorList>
    </citation>
    <scope>NUCLEOTIDE SEQUENCE</scope>
    <source>
        <strain evidence="8">CHK185-1770</strain>
    </source>
</reference>
<dbReference type="SFLD" id="SFLDS00029">
    <property type="entry name" value="Radical_SAM"/>
    <property type="match status" value="1"/>
</dbReference>
<protein>
    <submittedName>
        <fullName evidence="8">[FeFe] hydrogenase H-cluster radical SAM maturase HydG</fullName>
    </submittedName>
</protein>
<dbReference type="Proteomes" id="UP000826793">
    <property type="component" value="Unassembled WGS sequence"/>
</dbReference>
<dbReference type="Pfam" id="PF04055">
    <property type="entry name" value="Radical_SAM"/>
    <property type="match status" value="1"/>
</dbReference>
<dbReference type="PANTHER" id="PTHR43583:SF2">
    <property type="entry name" value="THIAZOLE BIOSYNTHESIS PROTEIN"/>
    <property type="match status" value="1"/>
</dbReference>
<gene>
    <name evidence="8" type="primary">hydG</name>
    <name evidence="8" type="ORF">H9710_09555</name>
</gene>
<evidence type="ECO:0000256" key="4">
    <source>
        <dbReference type="ARBA" id="ARBA00022723"/>
    </source>
</evidence>
<keyword evidence="5" id="KW-0408">Iron</keyword>
<reference evidence="8" key="2">
    <citation type="submission" date="2021-04" db="EMBL/GenBank/DDBJ databases">
        <authorList>
            <person name="Gilroy R."/>
        </authorList>
    </citation>
    <scope>NUCLEOTIDE SEQUENCE</scope>
    <source>
        <strain evidence="8">CHK185-1770</strain>
    </source>
</reference>
<dbReference type="InterPro" id="IPR058240">
    <property type="entry name" value="rSAM_sf"/>
</dbReference>
<dbReference type="InterPro" id="IPR007197">
    <property type="entry name" value="rSAM"/>
</dbReference>
<dbReference type="InterPro" id="IPR013785">
    <property type="entry name" value="Aldolase_TIM"/>
</dbReference>
<name>A0A9D2SGM2_9FIRM</name>
<organism evidence="8 9">
    <name type="scientific">Candidatus Acutalibacter pullicola</name>
    <dbReference type="NCBI Taxonomy" id="2838417"/>
    <lineage>
        <taxon>Bacteria</taxon>
        <taxon>Bacillati</taxon>
        <taxon>Bacillota</taxon>
        <taxon>Clostridia</taxon>
        <taxon>Eubacteriales</taxon>
        <taxon>Acutalibacteraceae</taxon>
        <taxon>Acutalibacter</taxon>
    </lineage>
</organism>
<comment type="caution">
    <text evidence="8">The sequence shown here is derived from an EMBL/GenBank/DDBJ whole genome shotgun (WGS) entry which is preliminary data.</text>
</comment>
<dbReference type="SFLD" id="SFLDG01060">
    <property type="entry name" value="BATS_domain_containing"/>
    <property type="match status" value="1"/>
</dbReference>
<dbReference type="AlphaFoldDB" id="A0A9D2SGM2"/>
<comment type="cofactor">
    <cofactor evidence="1">
        <name>[4Fe-4S] cluster</name>
        <dbReference type="ChEBI" id="CHEBI:49883"/>
    </cofactor>
</comment>
<dbReference type="GO" id="GO:0042364">
    <property type="term" value="P:water-soluble vitamin biosynthetic process"/>
    <property type="evidence" value="ECO:0007669"/>
    <property type="project" value="UniProtKB-ARBA"/>
</dbReference>
<dbReference type="SUPFAM" id="SSF102114">
    <property type="entry name" value="Radical SAM enzymes"/>
    <property type="match status" value="1"/>
</dbReference>